<dbReference type="Proteomes" id="UP000268056">
    <property type="component" value="Unassembled WGS sequence"/>
</dbReference>
<evidence type="ECO:0000256" key="4">
    <source>
        <dbReference type="RuleBase" id="RU000389"/>
    </source>
</evidence>
<dbReference type="InterPro" id="IPR045584">
    <property type="entry name" value="Pilin-like"/>
</dbReference>
<dbReference type="InterPro" id="IPR012902">
    <property type="entry name" value="N_methyl_site"/>
</dbReference>
<comment type="caution">
    <text evidence="6">The sequence shown here is derived from an EMBL/GenBank/DDBJ whole genome shotgun (WGS) entry which is preliminary data.</text>
</comment>
<sequence length="173" mass="17886">MCALNRCRIGTTCAFSLPRHYIIDASEKYAMKAQKGFTLIELMIVVAIIGILAAVALPAYQDYTIRSKVTEGLTQAASAKLAVAETAANVGGVANVTAANSGFVFNPVAGTNSYVGAVAVGAGGVITVTTKETGAAVQPVFNLNPVQASPNDQITWTCVRTAGLAKHLPANCR</sequence>
<dbReference type="Gene3D" id="3.30.700.10">
    <property type="entry name" value="Glycoprotein, Type 4 Pilin"/>
    <property type="match status" value="1"/>
</dbReference>
<evidence type="ECO:0000313" key="6">
    <source>
        <dbReference type="EMBL" id="RMO91157.1"/>
    </source>
</evidence>
<dbReference type="SUPFAM" id="SSF54523">
    <property type="entry name" value="Pili subunits"/>
    <property type="match status" value="1"/>
</dbReference>
<organism evidence="6 7">
    <name type="scientific">Pseudomonas syringae pv. tagetis</name>
    <dbReference type="NCBI Taxonomy" id="129140"/>
    <lineage>
        <taxon>Bacteria</taxon>
        <taxon>Pseudomonadati</taxon>
        <taxon>Pseudomonadota</taxon>
        <taxon>Gammaproteobacteria</taxon>
        <taxon>Pseudomonadales</taxon>
        <taxon>Pseudomonadaceae</taxon>
        <taxon>Pseudomonas</taxon>
    </lineage>
</organism>
<dbReference type="GO" id="GO:0007155">
    <property type="term" value="P:cell adhesion"/>
    <property type="evidence" value="ECO:0007669"/>
    <property type="project" value="InterPro"/>
</dbReference>
<dbReference type="PANTHER" id="PTHR30093">
    <property type="entry name" value="GENERAL SECRETION PATHWAY PROTEIN G"/>
    <property type="match status" value="1"/>
</dbReference>
<protein>
    <recommendedName>
        <fullName evidence="3">Pilin</fullName>
    </recommendedName>
</protein>
<keyword evidence="4" id="KW-0281">Fimbrium</keyword>
<reference evidence="6 7" key="1">
    <citation type="submission" date="2018-08" db="EMBL/GenBank/DDBJ databases">
        <title>Recombination of ecologically and evolutionarily significant loci maintains genetic cohesion in the Pseudomonas syringae species complex.</title>
        <authorList>
            <person name="Dillon M."/>
            <person name="Thakur S."/>
            <person name="Almeida R.N.D."/>
            <person name="Weir B.S."/>
            <person name="Guttman D.S."/>
        </authorList>
    </citation>
    <scope>NUCLEOTIDE SEQUENCE [LARGE SCALE GENOMIC DNA]</scope>
    <source>
        <strain evidence="6 7">ICMP 4092</strain>
    </source>
</reference>
<keyword evidence="5" id="KW-0472">Membrane</keyword>
<accession>A0A3M3Z8X3</accession>
<keyword evidence="5" id="KW-1133">Transmembrane helix</keyword>
<name>A0A3M3Z8X3_9PSED</name>
<evidence type="ECO:0000256" key="2">
    <source>
        <dbReference type="ARBA" id="ARBA00022481"/>
    </source>
</evidence>
<evidence type="ECO:0000313" key="7">
    <source>
        <dbReference type="Proteomes" id="UP000268056"/>
    </source>
</evidence>
<dbReference type="PROSITE" id="PS00409">
    <property type="entry name" value="PROKAR_NTER_METHYL"/>
    <property type="match status" value="1"/>
</dbReference>
<gene>
    <name evidence="6" type="ORF">ALQ32_100562</name>
</gene>
<dbReference type="Pfam" id="PF00114">
    <property type="entry name" value="Pilin"/>
    <property type="match status" value="1"/>
</dbReference>
<comment type="similarity">
    <text evidence="1 4">Belongs to the N-Me-Phe pilin family.</text>
</comment>
<dbReference type="NCBIfam" id="TIGR02532">
    <property type="entry name" value="IV_pilin_GFxxxE"/>
    <property type="match status" value="1"/>
</dbReference>
<feature type="transmembrane region" description="Helical" evidence="5">
    <location>
        <begin position="37"/>
        <end position="60"/>
    </location>
</feature>
<dbReference type="EMBL" id="RBQC01000042">
    <property type="protein sequence ID" value="RMO91157.1"/>
    <property type="molecule type" value="Genomic_DNA"/>
</dbReference>
<dbReference type="GO" id="GO:0044096">
    <property type="term" value="C:type IV pilus"/>
    <property type="evidence" value="ECO:0007669"/>
    <property type="project" value="TreeGrafter"/>
</dbReference>
<keyword evidence="5" id="KW-0812">Transmembrane</keyword>
<dbReference type="GO" id="GO:0043107">
    <property type="term" value="P:type IV pilus-dependent motility"/>
    <property type="evidence" value="ECO:0007669"/>
    <property type="project" value="TreeGrafter"/>
</dbReference>
<evidence type="ECO:0000256" key="5">
    <source>
        <dbReference type="SAM" id="Phobius"/>
    </source>
</evidence>
<dbReference type="Pfam" id="PF07963">
    <property type="entry name" value="N_methyl"/>
    <property type="match status" value="1"/>
</dbReference>
<evidence type="ECO:0000256" key="3">
    <source>
        <dbReference type="ARBA" id="ARBA00029638"/>
    </source>
</evidence>
<dbReference type="AlphaFoldDB" id="A0A3M3Z8X3"/>
<dbReference type="PANTHER" id="PTHR30093:SF34">
    <property type="entry name" value="PREPILIN PEPTIDASE-DEPENDENT PROTEIN D"/>
    <property type="match status" value="1"/>
</dbReference>
<keyword evidence="2" id="KW-0488">Methylation</keyword>
<proteinExistence type="inferred from homology"/>
<evidence type="ECO:0000256" key="1">
    <source>
        <dbReference type="ARBA" id="ARBA00005233"/>
    </source>
</evidence>
<dbReference type="InterPro" id="IPR001082">
    <property type="entry name" value="Pilin"/>
</dbReference>